<organism evidence="4 5">
    <name type="scientific">Parazoarcus communis SWub3 = DSM 12120</name>
    <dbReference type="NCBI Taxonomy" id="1121029"/>
    <lineage>
        <taxon>Bacteria</taxon>
        <taxon>Pseudomonadati</taxon>
        <taxon>Pseudomonadota</taxon>
        <taxon>Betaproteobacteria</taxon>
        <taxon>Rhodocyclales</taxon>
        <taxon>Zoogloeaceae</taxon>
        <taxon>Parazoarcus</taxon>
    </lineage>
</organism>
<evidence type="ECO:0000256" key="2">
    <source>
        <dbReference type="PIRNR" id="PIRNR006276"/>
    </source>
</evidence>
<keyword evidence="5" id="KW-1185">Reference proteome</keyword>
<evidence type="ECO:0000313" key="5">
    <source>
        <dbReference type="Proteomes" id="UP000248259"/>
    </source>
</evidence>
<dbReference type="Proteomes" id="UP000248259">
    <property type="component" value="Unassembled WGS sequence"/>
</dbReference>
<reference evidence="4 5" key="1">
    <citation type="submission" date="2018-06" db="EMBL/GenBank/DDBJ databases">
        <title>Azoarcus communis strain SWub3 genome.</title>
        <authorList>
            <person name="Zorraquino Salvo V."/>
            <person name="Toubiana D."/>
            <person name="Blumwald E."/>
        </authorList>
    </citation>
    <scope>NUCLEOTIDE SEQUENCE [LARGE SCALE GENOMIC DNA]</scope>
    <source>
        <strain evidence="4 5">SWub3</strain>
    </source>
</reference>
<dbReference type="EMBL" id="QKOE01000001">
    <property type="protein sequence ID" value="PZA18083.1"/>
    <property type="molecule type" value="Genomic_DNA"/>
</dbReference>
<dbReference type="PIRSF" id="PIRSF006276">
    <property type="entry name" value="UspA"/>
    <property type="match status" value="1"/>
</dbReference>
<sequence length="151" mass="16120">MYKHVLVAIDESRTSTKALDEAISLAKLHGAVLEIAHAVDESVLQSFSNHGVTLVDSDRIQHALLDSGRSVLAEACAKARAAGLAPRERFLASEDLHAADQIAEAVTQSGADLLVVGSHGRRGFRRLLLGSVAENLVRKVDVSVLIVRGHD</sequence>
<comment type="caution">
    <text evidence="4">The sequence shown here is derived from an EMBL/GenBank/DDBJ whole genome shotgun (WGS) entry which is preliminary data.</text>
</comment>
<keyword evidence="2" id="KW-0963">Cytoplasm</keyword>
<dbReference type="InterPro" id="IPR006015">
    <property type="entry name" value="Universal_stress_UspA"/>
</dbReference>
<dbReference type="Pfam" id="PF00582">
    <property type="entry name" value="Usp"/>
    <property type="match status" value="1"/>
</dbReference>
<feature type="domain" description="UspA" evidence="3">
    <location>
        <begin position="1"/>
        <end position="148"/>
    </location>
</feature>
<dbReference type="CDD" id="cd00293">
    <property type="entry name" value="USP-like"/>
    <property type="match status" value="1"/>
</dbReference>
<dbReference type="PRINTS" id="PR01438">
    <property type="entry name" value="UNVRSLSTRESS"/>
</dbReference>
<dbReference type="SUPFAM" id="SSF52402">
    <property type="entry name" value="Adenine nucleotide alpha hydrolases-like"/>
    <property type="match status" value="1"/>
</dbReference>
<dbReference type="GO" id="GO:0005737">
    <property type="term" value="C:cytoplasm"/>
    <property type="evidence" value="ECO:0007669"/>
    <property type="project" value="UniProtKB-SubCell"/>
</dbReference>
<name>A0A323V1T6_9RHOO</name>
<evidence type="ECO:0000313" key="4">
    <source>
        <dbReference type="EMBL" id="PZA18083.1"/>
    </source>
</evidence>
<dbReference type="OrthoDB" id="8547832at2"/>
<dbReference type="PANTHER" id="PTHR46268:SF15">
    <property type="entry name" value="UNIVERSAL STRESS PROTEIN HP_0031"/>
    <property type="match status" value="1"/>
</dbReference>
<protein>
    <recommendedName>
        <fullName evidence="2">Universal stress protein</fullName>
    </recommendedName>
</protein>
<gene>
    <name evidence="4" type="ORF">DNK49_00620</name>
</gene>
<dbReference type="Gene3D" id="3.40.50.620">
    <property type="entry name" value="HUPs"/>
    <property type="match status" value="1"/>
</dbReference>
<evidence type="ECO:0000256" key="1">
    <source>
        <dbReference type="ARBA" id="ARBA00008791"/>
    </source>
</evidence>
<dbReference type="RefSeq" id="WP_110522384.1">
    <property type="nucleotide sequence ID" value="NZ_QKOE01000001.1"/>
</dbReference>
<dbReference type="PANTHER" id="PTHR46268">
    <property type="entry name" value="STRESS RESPONSE PROTEIN NHAX"/>
    <property type="match status" value="1"/>
</dbReference>
<dbReference type="InterPro" id="IPR006016">
    <property type="entry name" value="UspA"/>
</dbReference>
<proteinExistence type="inferred from homology"/>
<accession>A0A323V1T6</accession>
<comment type="subcellular location">
    <subcellularLocation>
        <location evidence="2">Cytoplasm</location>
    </subcellularLocation>
</comment>
<evidence type="ECO:0000259" key="3">
    <source>
        <dbReference type="Pfam" id="PF00582"/>
    </source>
</evidence>
<dbReference type="AlphaFoldDB" id="A0A323V1T6"/>
<comment type="similarity">
    <text evidence="1 2">Belongs to the universal stress protein A family.</text>
</comment>
<dbReference type="InterPro" id="IPR014729">
    <property type="entry name" value="Rossmann-like_a/b/a_fold"/>
</dbReference>